<evidence type="ECO:0000313" key="2">
    <source>
        <dbReference type="Proteomes" id="UP000510888"/>
    </source>
</evidence>
<reference evidence="1 2" key="1">
    <citation type="journal article" date="2020" name="Genes (Basel)">
        <title>Genomic Comparison of Insect Gut Symbionts from Divergent Burkholderia Subclades.</title>
        <authorList>
            <person name="Takeshita K."/>
            <person name="Kikuchi Y."/>
        </authorList>
    </citation>
    <scope>NUCLEOTIDE SEQUENCE [LARGE SCALE GENOMIC DNA]</scope>
    <source>
        <strain evidence="1 2">PGU16</strain>
    </source>
</reference>
<evidence type="ECO:0000313" key="1">
    <source>
        <dbReference type="EMBL" id="BCF88707.1"/>
    </source>
</evidence>
<dbReference type="InterPro" id="IPR031856">
    <property type="entry name" value="YdaS_toxin-like"/>
</dbReference>
<dbReference type="GO" id="GO:0003677">
    <property type="term" value="F:DNA binding"/>
    <property type="evidence" value="ECO:0007669"/>
    <property type="project" value="InterPro"/>
</dbReference>
<accession>A0A7I8BJ38</accession>
<proteinExistence type="predicted"/>
<protein>
    <recommendedName>
        <fullName evidence="3">Helix-turn-helix domain-containing protein</fullName>
    </recommendedName>
</protein>
<dbReference type="AlphaFoldDB" id="A0A7I8BJ38"/>
<dbReference type="KEGG" id="plad:PPGU16_17740"/>
<name>A0A7I8BJ38_9BURK</name>
<dbReference type="Pfam" id="PF15943">
    <property type="entry name" value="YdaS_toxin"/>
    <property type="match status" value="1"/>
</dbReference>
<dbReference type="InterPro" id="IPR010982">
    <property type="entry name" value="Lambda_DNA-bd_dom_sf"/>
</dbReference>
<gene>
    <name evidence="1" type="ORF">PPGU16_17740</name>
</gene>
<keyword evidence="2" id="KW-1185">Reference proteome</keyword>
<dbReference type="EMBL" id="AP023174">
    <property type="protein sequence ID" value="BCF88707.1"/>
    <property type="molecule type" value="Genomic_DNA"/>
</dbReference>
<sequence>MQRMSETNSEAVLRASKLLGGHAALARAIGVKPPTVQQWLNRERPVPPVRCVAIERLTNGEVTRKDLRPNDWRDHWPELAIAAVQHEEGV</sequence>
<organism evidence="1 2">
    <name type="scientific">Paraburkholderia largidicola</name>
    <dbReference type="NCBI Taxonomy" id="3014751"/>
    <lineage>
        <taxon>Bacteria</taxon>
        <taxon>Pseudomonadati</taxon>
        <taxon>Pseudomonadota</taxon>
        <taxon>Betaproteobacteria</taxon>
        <taxon>Burkholderiales</taxon>
        <taxon>Burkholderiaceae</taxon>
        <taxon>Paraburkholderia</taxon>
    </lineage>
</organism>
<dbReference type="Gene3D" id="1.10.260.40">
    <property type="entry name" value="lambda repressor-like DNA-binding domains"/>
    <property type="match status" value="1"/>
</dbReference>
<dbReference type="SUPFAM" id="SSF47413">
    <property type="entry name" value="lambda repressor-like DNA-binding domains"/>
    <property type="match status" value="1"/>
</dbReference>
<evidence type="ECO:0008006" key="3">
    <source>
        <dbReference type="Google" id="ProtNLM"/>
    </source>
</evidence>
<dbReference type="Proteomes" id="UP000510888">
    <property type="component" value="Chromosome 1"/>
</dbReference>